<dbReference type="PRINTS" id="PR00990">
    <property type="entry name" value="RIBOKINASE"/>
</dbReference>
<keyword evidence="8" id="KW-1185">Reference proteome</keyword>
<dbReference type="SUPFAM" id="SSF53613">
    <property type="entry name" value="Ribokinase-like"/>
    <property type="match status" value="1"/>
</dbReference>
<protein>
    <recommendedName>
        <fullName evidence="6">Carbohydrate kinase PfkB domain-containing protein</fullName>
    </recommendedName>
</protein>
<dbReference type="InterPro" id="IPR011611">
    <property type="entry name" value="PfkB_dom"/>
</dbReference>
<feature type="region of interest" description="Disordered" evidence="5">
    <location>
        <begin position="329"/>
        <end position="352"/>
    </location>
</feature>
<proteinExistence type="inferred from homology"/>
<evidence type="ECO:0000313" key="7">
    <source>
        <dbReference type="EMBL" id="KAF6003232.1"/>
    </source>
</evidence>
<feature type="domain" description="Carbohydrate kinase PfkB" evidence="6">
    <location>
        <begin position="107"/>
        <end position="334"/>
    </location>
</feature>
<gene>
    <name evidence="7" type="ORF">F1559_001611</name>
</gene>
<comment type="caution">
    <text evidence="7">The sequence shown here is derived from an EMBL/GenBank/DDBJ whole genome shotgun (WGS) entry which is preliminary data.</text>
</comment>
<reference evidence="7 8" key="1">
    <citation type="journal article" date="2020" name="J. Phycol.">
        <title>Comparative genome analysis reveals Cyanidiococcus gen. nov., a new extremophilic red algal genus sister to Cyanidioschyzon (Cyanidioschyzonaceae, Rhodophyta).</title>
        <authorList>
            <person name="Liu S.-L."/>
            <person name="Chiang Y.-R."/>
            <person name="Yoon H.S."/>
            <person name="Fu H.-Y."/>
        </authorList>
    </citation>
    <scope>NUCLEOTIDE SEQUENCE [LARGE SCALE GENOMIC DNA]</scope>
    <source>
        <strain evidence="7 8">THAL066</strain>
    </source>
</reference>
<evidence type="ECO:0000313" key="8">
    <source>
        <dbReference type="Proteomes" id="UP000530660"/>
    </source>
</evidence>
<evidence type="ECO:0000256" key="2">
    <source>
        <dbReference type="ARBA" id="ARBA00022679"/>
    </source>
</evidence>
<organism evidence="7 8">
    <name type="scientific">Cyanidiococcus yangmingshanensis</name>
    <dbReference type="NCBI Taxonomy" id="2690220"/>
    <lineage>
        <taxon>Eukaryota</taxon>
        <taxon>Rhodophyta</taxon>
        <taxon>Bangiophyceae</taxon>
        <taxon>Cyanidiales</taxon>
        <taxon>Cyanidiaceae</taxon>
        <taxon>Cyanidiococcus</taxon>
    </lineage>
</organism>
<dbReference type="Proteomes" id="UP000530660">
    <property type="component" value="Unassembled WGS sequence"/>
</dbReference>
<keyword evidence="2 4" id="KW-0808">Transferase</keyword>
<dbReference type="Gene3D" id="3.40.1190.20">
    <property type="match status" value="1"/>
</dbReference>
<evidence type="ECO:0000256" key="4">
    <source>
        <dbReference type="RuleBase" id="RU003704"/>
    </source>
</evidence>
<feature type="domain" description="Carbohydrate kinase PfkB" evidence="6">
    <location>
        <begin position="390"/>
        <end position="444"/>
    </location>
</feature>
<evidence type="ECO:0000256" key="3">
    <source>
        <dbReference type="ARBA" id="ARBA00022777"/>
    </source>
</evidence>
<keyword evidence="3 4" id="KW-0418">Kinase</keyword>
<comment type="similarity">
    <text evidence="1 4">Belongs to the carbohydrate kinase PfkB family.</text>
</comment>
<dbReference type="Pfam" id="PF00294">
    <property type="entry name" value="PfkB"/>
    <property type="match status" value="2"/>
</dbReference>
<sequence>MEADFRPEHYCSVMQPILIQRSSDRRERLGFQRCLGGGCGPCRALTGRPGRTGKRGRSIGSQGSLLRSDAELKTSRRTFRRSISGEHLARLRMKLPQAADTPVVLGLGATAIDYLATVDRYPQPDEKIRSRSFTIQGGGNVANTLTALARLGVETRLLTKLGDDAIGRDILADLESEGVDTSFVAIRSNMNSPITYVIVDESTRTRTCIHTPAAEELTAADVSNCEALWNRVALVLLDSRHTLAALALAKEAIARGIPIMLDIEKDRPYALELLSLADYIVTNATYPLKFKGQPGETSHHLSILTGLVAMLEYGRAQFVIGTQGEEGSLMVQQKRRPSPSSSNQPEGADAEPQSLAGLPILVRSDTYPPQSSCSACEPPYSILRCPAWPPSRPIVDTTGAGDAYIAGIIYGLLHRMEPAHMMAIAAFVAAEKLTAPGARSGLPTLEQIPSPLRAEVTVSPVGYGSFRSR</sequence>
<dbReference type="PANTHER" id="PTHR42774:SF3">
    <property type="entry name" value="KETOHEXOKINASE"/>
    <property type="match status" value="1"/>
</dbReference>
<dbReference type="OrthoDB" id="204058at2759"/>
<dbReference type="InterPro" id="IPR052562">
    <property type="entry name" value="Ketohexokinase-related"/>
</dbReference>
<dbReference type="InterPro" id="IPR029056">
    <property type="entry name" value="Ribokinase-like"/>
</dbReference>
<evidence type="ECO:0000256" key="1">
    <source>
        <dbReference type="ARBA" id="ARBA00010688"/>
    </source>
</evidence>
<accession>A0A7J7IJF7</accession>
<dbReference type="InterPro" id="IPR002173">
    <property type="entry name" value="Carboh/pur_kinase_PfkB_CS"/>
</dbReference>
<dbReference type="GO" id="GO:0016301">
    <property type="term" value="F:kinase activity"/>
    <property type="evidence" value="ECO:0007669"/>
    <property type="project" value="UniProtKB-KW"/>
</dbReference>
<dbReference type="PANTHER" id="PTHR42774">
    <property type="entry name" value="PHOSPHOTRANSFERASE SYSTEM TRANSPORT PROTEIN"/>
    <property type="match status" value="1"/>
</dbReference>
<dbReference type="AlphaFoldDB" id="A0A7J7IJF7"/>
<dbReference type="InterPro" id="IPR002139">
    <property type="entry name" value="Ribo/fructo_kinase"/>
</dbReference>
<dbReference type="EMBL" id="VWRR01000007">
    <property type="protein sequence ID" value="KAF6003232.1"/>
    <property type="molecule type" value="Genomic_DNA"/>
</dbReference>
<evidence type="ECO:0000256" key="5">
    <source>
        <dbReference type="SAM" id="MobiDB-lite"/>
    </source>
</evidence>
<evidence type="ECO:0000259" key="6">
    <source>
        <dbReference type="Pfam" id="PF00294"/>
    </source>
</evidence>
<name>A0A7J7IJF7_9RHOD</name>
<dbReference type="PROSITE" id="PS00584">
    <property type="entry name" value="PFKB_KINASES_2"/>
    <property type="match status" value="1"/>
</dbReference>